<dbReference type="Proteomes" id="UP000559256">
    <property type="component" value="Unassembled WGS sequence"/>
</dbReference>
<keyword evidence="5" id="KW-1185">Reference proteome</keyword>
<sequence length="628" mass="69534">MAWKPVRTIAECDKILSGPGSIFEVETLLIDGRVQRAYKNLWPSMRAFLLWSCNEFNDKVFIVSEEQQYTYRELLERSAKTASIFRNHCGVEKGDSVGICSRNYPEYLVMFWACHLLGAVPVLVNAWLPLDGIRYCVSLSDCKILILDPERASVLEPEISQIVKDIKLKDVFVLESHEGKGVWAGMSDWKDVYNRYRGDFSDILNNDPHILPEDNAAVYFTSGTTGRPKGVLSSQRQYLTNVFNSANGRARDALRQGIELPDMSDPQKGMLSRFFVHLFVIELESCAVSVPFFHVTGTTSQMMSSMMNGLKIVLLRRWVPEEAVKYGDLTQQKDISSSVISDRLIKKHNVAVAGGVPSMVMDLLFRAGEFKLESLTFGGASASPSLAETASRVLPEASLGQGYGMTECNSVAVGIVGKDQVLRPASTGLPTLVNDLLVMDLEGTKAVPPNTLGEVWIRGVNVMKGYLKDPEATDRTVTKDGWLKTGDLGYLDEEGFLFIKDRIKDIIIRGGENIDSISVENAFYALPSIYEAAAVGVPDPKLGELVAVVASLKPEYHGKVTERELIHAVQKSLPRFAVPSLVVLQNEPLGKCLFTKRTASGKIVKAQLRMQAAKEWEKRQGGVIKTKL</sequence>
<dbReference type="Pfam" id="PF13193">
    <property type="entry name" value="AMP-binding_C"/>
    <property type="match status" value="1"/>
</dbReference>
<dbReference type="InterPro" id="IPR042099">
    <property type="entry name" value="ANL_N_sf"/>
</dbReference>
<dbReference type="PANTHER" id="PTHR24096:SF393">
    <property type="entry name" value="LIGASE, PUTATIVE-RELATED"/>
    <property type="match status" value="1"/>
</dbReference>
<dbReference type="InterPro" id="IPR025110">
    <property type="entry name" value="AMP-bd_C"/>
</dbReference>
<evidence type="ECO:0000313" key="5">
    <source>
        <dbReference type="Proteomes" id="UP000559256"/>
    </source>
</evidence>
<feature type="domain" description="AMP-dependent synthetase/ligase" evidence="2">
    <location>
        <begin position="51"/>
        <end position="467"/>
    </location>
</feature>
<keyword evidence="1" id="KW-0472">Membrane</keyword>
<protein>
    <submittedName>
        <fullName evidence="4">Uncharacterized protein</fullName>
    </submittedName>
</protein>
<dbReference type="InterPro" id="IPR000873">
    <property type="entry name" value="AMP-dep_synth/lig_dom"/>
</dbReference>
<dbReference type="PANTHER" id="PTHR24096">
    <property type="entry name" value="LONG-CHAIN-FATTY-ACID--COA LIGASE"/>
    <property type="match status" value="1"/>
</dbReference>
<evidence type="ECO:0000256" key="1">
    <source>
        <dbReference type="SAM" id="Phobius"/>
    </source>
</evidence>
<organism evidence="4 5">
    <name type="scientific">Tetrapyrgos nigripes</name>
    <dbReference type="NCBI Taxonomy" id="182062"/>
    <lineage>
        <taxon>Eukaryota</taxon>
        <taxon>Fungi</taxon>
        <taxon>Dikarya</taxon>
        <taxon>Basidiomycota</taxon>
        <taxon>Agaricomycotina</taxon>
        <taxon>Agaricomycetes</taxon>
        <taxon>Agaricomycetidae</taxon>
        <taxon>Agaricales</taxon>
        <taxon>Marasmiineae</taxon>
        <taxon>Marasmiaceae</taxon>
        <taxon>Tetrapyrgos</taxon>
    </lineage>
</organism>
<evidence type="ECO:0000313" key="4">
    <source>
        <dbReference type="EMBL" id="KAF5370092.1"/>
    </source>
</evidence>
<dbReference type="GO" id="GO:0019748">
    <property type="term" value="P:secondary metabolic process"/>
    <property type="evidence" value="ECO:0007669"/>
    <property type="project" value="TreeGrafter"/>
</dbReference>
<dbReference type="OrthoDB" id="10253115at2759"/>
<reference evidence="4 5" key="1">
    <citation type="journal article" date="2020" name="ISME J.">
        <title>Uncovering the hidden diversity of litter-decomposition mechanisms in mushroom-forming fungi.</title>
        <authorList>
            <person name="Floudas D."/>
            <person name="Bentzer J."/>
            <person name="Ahren D."/>
            <person name="Johansson T."/>
            <person name="Persson P."/>
            <person name="Tunlid A."/>
        </authorList>
    </citation>
    <scope>NUCLEOTIDE SEQUENCE [LARGE SCALE GENOMIC DNA]</scope>
    <source>
        <strain evidence="4 5">CBS 291.85</strain>
    </source>
</reference>
<accession>A0A8H5GS23</accession>
<keyword evidence="1" id="KW-1133">Transmembrane helix</keyword>
<feature type="transmembrane region" description="Helical" evidence="1">
    <location>
        <begin position="107"/>
        <end position="128"/>
    </location>
</feature>
<dbReference type="Pfam" id="PF00501">
    <property type="entry name" value="AMP-binding"/>
    <property type="match status" value="1"/>
</dbReference>
<dbReference type="GO" id="GO:0016405">
    <property type="term" value="F:CoA-ligase activity"/>
    <property type="evidence" value="ECO:0007669"/>
    <property type="project" value="TreeGrafter"/>
</dbReference>
<keyword evidence="1" id="KW-0812">Transmembrane</keyword>
<gene>
    <name evidence="4" type="ORF">D9758_001064</name>
</gene>
<dbReference type="AlphaFoldDB" id="A0A8H5GS23"/>
<dbReference type="EMBL" id="JAACJM010000012">
    <property type="protein sequence ID" value="KAF5370092.1"/>
    <property type="molecule type" value="Genomic_DNA"/>
</dbReference>
<dbReference type="InterPro" id="IPR045851">
    <property type="entry name" value="AMP-bd_C_sf"/>
</dbReference>
<proteinExistence type="predicted"/>
<dbReference type="InterPro" id="IPR020845">
    <property type="entry name" value="AMP-binding_CS"/>
</dbReference>
<evidence type="ECO:0000259" key="3">
    <source>
        <dbReference type="Pfam" id="PF13193"/>
    </source>
</evidence>
<comment type="caution">
    <text evidence="4">The sequence shown here is derived from an EMBL/GenBank/DDBJ whole genome shotgun (WGS) entry which is preliminary data.</text>
</comment>
<feature type="domain" description="AMP-binding enzyme C-terminal" evidence="3">
    <location>
        <begin position="519"/>
        <end position="587"/>
    </location>
</feature>
<evidence type="ECO:0000259" key="2">
    <source>
        <dbReference type="Pfam" id="PF00501"/>
    </source>
</evidence>
<dbReference type="SUPFAM" id="SSF56801">
    <property type="entry name" value="Acetyl-CoA synthetase-like"/>
    <property type="match status" value="1"/>
</dbReference>
<dbReference type="Gene3D" id="3.40.50.12780">
    <property type="entry name" value="N-terminal domain of ligase-like"/>
    <property type="match status" value="1"/>
</dbReference>
<dbReference type="Gene3D" id="3.30.300.30">
    <property type="match status" value="1"/>
</dbReference>
<name>A0A8H5GS23_9AGAR</name>
<dbReference type="PROSITE" id="PS00455">
    <property type="entry name" value="AMP_BINDING"/>
    <property type="match status" value="1"/>
</dbReference>